<evidence type="ECO:0000313" key="3">
    <source>
        <dbReference type="Proteomes" id="UP000636709"/>
    </source>
</evidence>
<dbReference type="SMART" id="SM00256">
    <property type="entry name" value="FBOX"/>
    <property type="match status" value="1"/>
</dbReference>
<sequence>MEESALHRNANKRSKLKAPLAAAAANDGALPTDVLRDVLLCLPADELCRLRLVCRSWRSLTSDPIFAKAHSSRHNPLVVGLRSYDGRPGHHEVQFLDPSSGRIVKTIPLLRLCEGDQDHHLSTHHCLVYHSEGCRTGITCVINPATGSFTTDHENNSDSMWYTSVFGWVPSTASTRRCAFTVNMCMDYGDDEPDQCYRIARLGSDGSGGGNRGISWTVMKPCPVVHVSVQARHGAVVNGVAYFLLYKDHNTLDEIAAFDLATEEWRHPLLRGPPSGHNNISAKEEDKVCSMLQFSQPEQMLGLHLQLQYGLQLPALLTGPLVLGGRRQGVVDETILFEISICCSPIWEFYSAMDLR</sequence>
<comment type="caution">
    <text evidence="2">The sequence shown here is derived from an EMBL/GenBank/DDBJ whole genome shotgun (WGS) entry which is preliminary data.</text>
</comment>
<dbReference type="PANTHER" id="PTHR31672">
    <property type="entry name" value="BNACNNG10540D PROTEIN"/>
    <property type="match status" value="1"/>
</dbReference>
<dbReference type="CDD" id="cd22157">
    <property type="entry name" value="F-box_AtFBW1-like"/>
    <property type="match status" value="1"/>
</dbReference>
<evidence type="ECO:0000313" key="2">
    <source>
        <dbReference type="EMBL" id="KAF8654724.1"/>
    </source>
</evidence>
<keyword evidence="3" id="KW-1185">Reference proteome</keyword>
<organism evidence="2 3">
    <name type="scientific">Digitaria exilis</name>
    <dbReference type="NCBI Taxonomy" id="1010633"/>
    <lineage>
        <taxon>Eukaryota</taxon>
        <taxon>Viridiplantae</taxon>
        <taxon>Streptophyta</taxon>
        <taxon>Embryophyta</taxon>
        <taxon>Tracheophyta</taxon>
        <taxon>Spermatophyta</taxon>
        <taxon>Magnoliopsida</taxon>
        <taxon>Liliopsida</taxon>
        <taxon>Poales</taxon>
        <taxon>Poaceae</taxon>
        <taxon>PACMAD clade</taxon>
        <taxon>Panicoideae</taxon>
        <taxon>Panicodae</taxon>
        <taxon>Paniceae</taxon>
        <taxon>Anthephorinae</taxon>
        <taxon>Digitaria</taxon>
    </lineage>
</organism>
<reference evidence="2" key="1">
    <citation type="submission" date="2020-07" db="EMBL/GenBank/DDBJ databases">
        <title>Genome sequence and genetic diversity analysis of an under-domesticated orphan crop, white fonio (Digitaria exilis).</title>
        <authorList>
            <person name="Bennetzen J.L."/>
            <person name="Chen S."/>
            <person name="Ma X."/>
            <person name="Wang X."/>
            <person name="Yssel A.E.J."/>
            <person name="Chaluvadi S.R."/>
            <person name="Johnson M."/>
            <person name="Gangashetty P."/>
            <person name="Hamidou F."/>
            <person name="Sanogo M.D."/>
            <person name="Zwaenepoel A."/>
            <person name="Wallace J."/>
            <person name="Van De Peer Y."/>
            <person name="Van Deynze A."/>
        </authorList>
    </citation>
    <scope>NUCLEOTIDE SEQUENCE</scope>
    <source>
        <tissue evidence="2">Leaves</tissue>
    </source>
</reference>
<dbReference type="SUPFAM" id="SSF81383">
    <property type="entry name" value="F-box domain"/>
    <property type="match status" value="1"/>
</dbReference>
<feature type="domain" description="F-box" evidence="1">
    <location>
        <begin position="24"/>
        <end position="69"/>
    </location>
</feature>
<dbReference type="OrthoDB" id="666248at2759"/>
<proteinExistence type="predicted"/>
<protein>
    <recommendedName>
        <fullName evidence="1">F-box domain-containing protein</fullName>
    </recommendedName>
</protein>
<dbReference type="Gene3D" id="1.20.1280.50">
    <property type="match status" value="1"/>
</dbReference>
<accession>A0A835E1D4</accession>
<dbReference type="Pfam" id="PF12937">
    <property type="entry name" value="F-box-like"/>
    <property type="match status" value="1"/>
</dbReference>
<dbReference type="InterPro" id="IPR050796">
    <property type="entry name" value="SCF_F-box_component"/>
</dbReference>
<evidence type="ECO:0000259" key="1">
    <source>
        <dbReference type="PROSITE" id="PS50181"/>
    </source>
</evidence>
<name>A0A835E1D4_9POAL</name>
<dbReference type="InterPro" id="IPR001810">
    <property type="entry name" value="F-box_dom"/>
</dbReference>
<dbReference type="Proteomes" id="UP000636709">
    <property type="component" value="Unassembled WGS sequence"/>
</dbReference>
<dbReference type="AlphaFoldDB" id="A0A835E1D4"/>
<gene>
    <name evidence="2" type="ORF">HU200_061466</name>
</gene>
<dbReference type="InterPro" id="IPR036047">
    <property type="entry name" value="F-box-like_dom_sf"/>
</dbReference>
<dbReference type="EMBL" id="JACEFO010002608">
    <property type="protein sequence ID" value="KAF8654724.1"/>
    <property type="molecule type" value="Genomic_DNA"/>
</dbReference>
<dbReference type="PROSITE" id="PS50181">
    <property type="entry name" value="FBOX"/>
    <property type="match status" value="1"/>
</dbReference>